<evidence type="ECO:0000313" key="3">
    <source>
        <dbReference type="Proteomes" id="UP000803884"/>
    </source>
</evidence>
<feature type="compositionally biased region" description="Polar residues" evidence="1">
    <location>
        <begin position="424"/>
        <end position="439"/>
    </location>
</feature>
<organism evidence="2 3">
    <name type="scientific">Cladosporium halotolerans</name>
    <dbReference type="NCBI Taxonomy" id="1052096"/>
    <lineage>
        <taxon>Eukaryota</taxon>
        <taxon>Fungi</taxon>
        <taxon>Dikarya</taxon>
        <taxon>Ascomycota</taxon>
        <taxon>Pezizomycotina</taxon>
        <taxon>Dothideomycetes</taxon>
        <taxon>Dothideomycetidae</taxon>
        <taxon>Cladosporiales</taxon>
        <taxon>Cladosporiaceae</taxon>
        <taxon>Cladosporium</taxon>
    </lineage>
</organism>
<feature type="region of interest" description="Disordered" evidence="1">
    <location>
        <begin position="734"/>
        <end position="778"/>
    </location>
</feature>
<comment type="caution">
    <text evidence="2">The sequence shown here is derived from an EMBL/GenBank/DDBJ whole genome shotgun (WGS) entry which is preliminary data.</text>
</comment>
<accession>A0AB34KC96</accession>
<feature type="compositionally biased region" description="Basic and acidic residues" evidence="1">
    <location>
        <begin position="756"/>
        <end position="771"/>
    </location>
</feature>
<feature type="compositionally biased region" description="Basic and acidic residues" evidence="1">
    <location>
        <begin position="367"/>
        <end position="376"/>
    </location>
</feature>
<evidence type="ECO:0000313" key="2">
    <source>
        <dbReference type="EMBL" id="KAL1582743.1"/>
    </source>
</evidence>
<feature type="compositionally biased region" description="Polar residues" evidence="1">
    <location>
        <begin position="449"/>
        <end position="465"/>
    </location>
</feature>
<dbReference type="GeneID" id="96010070"/>
<dbReference type="PANTHER" id="PTHR38886:SF1">
    <property type="entry name" value="NACHT-NTPASE AND P-LOOP NTPASES N-TERMINAL DOMAIN-CONTAINING PROTEIN"/>
    <property type="match status" value="1"/>
</dbReference>
<dbReference type="EMBL" id="JAAQHG020000045">
    <property type="protein sequence ID" value="KAL1582743.1"/>
    <property type="molecule type" value="Genomic_DNA"/>
</dbReference>
<name>A0AB34KC96_9PEZI</name>
<protein>
    <submittedName>
        <fullName evidence="2">Uncharacterized protein</fullName>
    </submittedName>
</protein>
<gene>
    <name evidence="2" type="ORF">WHR41_08628</name>
</gene>
<dbReference type="Proteomes" id="UP000803884">
    <property type="component" value="Unassembled WGS sequence"/>
</dbReference>
<reference evidence="2 3" key="1">
    <citation type="journal article" date="2020" name="Microbiol. Resour. Announc.">
        <title>Draft Genome Sequence of a Cladosporium Species Isolated from the Mesophotic Ascidian Didemnum maculosum.</title>
        <authorList>
            <person name="Gioti A."/>
            <person name="Siaperas R."/>
            <person name="Nikolaivits E."/>
            <person name="Le Goff G."/>
            <person name="Ouazzani J."/>
            <person name="Kotoulas G."/>
            <person name="Topakas E."/>
        </authorList>
    </citation>
    <scope>NUCLEOTIDE SEQUENCE [LARGE SCALE GENOMIC DNA]</scope>
    <source>
        <strain evidence="2 3">TM138-S3</strain>
    </source>
</reference>
<keyword evidence="3" id="KW-1185">Reference proteome</keyword>
<sequence>MAMTPSIGDILMLSQTAWRIGRAFTQGKKSAPAEFAEIEREANGLSEALKLVAETLHSDGSVLDKAEDATKAAVAAILESAQRTLSDLESFVERYRIIRREQTSGGFVAESRTWSDVVLANYKTLAWTTEGGNISALRDMLHVHTSTINLTMQALQTRSLKRLEKVVMPMAENVASIHDRVNGDLGDKIDELHHIITSVVNGTPALTARDGHYRLNSTASNGTTSTIELMTNEQRLIEGSNTDHDSILPGRQLDLQVSRASANSSYVDVSANPWRETSVSDQPHPLYYREPGNSGIDWAFESGAPPPSSSSISDRFAGSLATTAVPSPESISMRPERYPLHHHRTSNMPRRESTTLPDLFRATTVDNAREGARRESNLTWTPPESPAAKRRVDSKSPSDEQLPPPALSPRGSQNGWNPPATPASFISSGSSQRYNSRAAQSPRIPSDARSFTQNSKHSSVATSPSIGPMGSQPLGPSGSSAFEKALFRNAAILCDVRCTLVEYAQHNPDEPDPRFDTEMVPACHDARVYVIRKRENRENGGTRVVASVWAISDDGEVRCQQKLPEYTDTVPYCSFFEPEKVAIPPAANEPESTLRFHAREWGQREEKDLKTKWTNYVFETEKAAADFQSAVFGRQLLGSFRTVKTCVLHEGLKGAFAFEEQFANIEVLRIWEDDGVNTPGAAGGVMALLHMGGNFGQGWARWWMNSSRQMVRVKDENNKFAKLKGIDVRVLRPPEQVKSGAGGGGVRSPTAAGDLPTRRASDGRGGKKGPERSVTGVRVEFKTEDERARFVALMKRVQERVLPLPDI</sequence>
<evidence type="ECO:0000256" key="1">
    <source>
        <dbReference type="SAM" id="MobiDB-lite"/>
    </source>
</evidence>
<dbReference type="AlphaFoldDB" id="A0AB34KC96"/>
<proteinExistence type="predicted"/>
<dbReference type="RefSeq" id="XP_069225850.1">
    <property type="nucleotide sequence ID" value="XM_069377232.1"/>
</dbReference>
<feature type="region of interest" description="Disordered" evidence="1">
    <location>
        <begin position="321"/>
        <end position="477"/>
    </location>
</feature>
<dbReference type="PANTHER" id="PTHR38886">
    <property type="entry name" value="SESA DOMAIN-CONTAINING PROTEIN"/>
    <property type="match status" value="1"/>
</dbReference>